<evidence type="ECO:0000313" key="2">
    <source>
        <dbReference type="Proteomes" id="UP000222578"/>
    </source>
</evidence>
<dbReference type="EMBL" id="KY092484">
    <property type="protein sequence ID" value="APD18790.1"/>
    <property type="molecule type" value="Genomic_DNA"/>
</dbReference>
<gene>
    <name evidence="1" type="ORF">SEA_RALEIGH_42</name>
</gene>
<accession>A0A1J0MD79</accession>
<evidence type="ECO:0000313" key="1">
    <source>
        <dbReference type="EMBL" id="APD18790.1"/>
    </source>
</evidence>
<organism evidence="1 2">
    <name type="scientific">Streptomyces phage Raleigh</name>
    <dbReference type="NCBI Taxonomy" id="1920312"/>
    <lineage>
        <taxon>Viruses</taxon>
        <taxon>Duplodnaviria</taxon>
        <taxon>Heunggongvirae</taxon>
        <taxon>Uroviricota</taxon>
        <taxon>Caudoviricetes</taxon>
        <taxon>Raleighvirus</taxon>
        <taxon>Raleighvirus raleigh</taxon>
    </lineage>
</organism>
<dbReference type="Proteomes" id="UP000222578">
    <property type="component" value="Segment"/>
</dbReference>
<proteinExistence type="predicted"/>
<keyword evidence="2" id="KW-1185">Reference proteome</keyword>
<sequence length="56" mass="5516">MMPDAALAAIRAAVEVAHGNGLQDAEDVAEAVAGELTAVGWTLTLDEPESGAPAAA</sequence>
<protein>
    <submittedName>
        <fullName evidence="1">Uncharacterized protein</fullName>
    </submittedName>
</protein>
<name>A0A1J0MD79_9CAUD</name>
<reference evidence="1 2" key="1">
    <citation type="submission" date="2016-11" db="EMBL/GenBank/DDBJ databases">
        <authorList>
            <person name="Donegan-Quick R."/>
            <person name="Bryant T.D."/>
            <person name="Hughes K.A."/>
            <person name="Quiroz D.E."/>
            <person name="Nayek S."/>
            <person name="Syed N."/>
            <person name="Wagner P.E."/>
            <person name="Kim T."/>
            <person name="Visi D.K."/>
            <person name="Allen M.S."/>
            <person name="Hughes L.E."/>
            <person name="Garlena R.A."/>
            <person name="Russell D.A."/>
            <person name="Pope W.H."/>
            <person name="Jacobs-Sera D."/>
            <person name="Hendrix R.W."/>
            <person name="Hatfull G.F."/>
        </authorList>
    </citation>
    <scope>NUCLEOTIDE SEQUENCE [LARGE SCALE GENOMIC DNA]</scope>
</reference>